<reference evidence="2" key="1">
    <citation type="submission" date="2021-01" db="EMBL/GenBank/DDBJ databases">
        <title>Genomic Encyclopedia of Type Strains, Phase IV (KMG-IV): sequencing the most valuable type-strain genomes for metagenomic binning, comparative biology and taxonomic classification.</title>
        <authorList>
            <person name="Goeker M."/>
        </authorList>
    </citation>
    <scope>NUCLEOTIDE SEQUENCE</scope>
    <source>
        <strain evidence="2">DSM 21943</strain>
    </source>
</reference>
<keyword evidence="1" id="KW-1133">Transmembrane helix</keyword>
<keyword evidence="1" id="KW-0472">Membrane</keyword>
<evidence type="ECO:0000313" key="3">
    <source>
        <dbReference type="Proteomes" id="UP001179280"/>
    </source>
</evidence>
<dbReference type="Proteomes" id="UP001179280">
    <property type="component" value="Unassembled WGS sequence"/>
</dbReference>
<name>A0ABS2T217_9BACI</name>
<protein>
    <submittedName>
        <fullName evidence="2">Uncharacterized protein</fullName>
    </submittedName>
</protein>
<feature type="transmembrane region" description="Helical" evidence="1">
    <location>
        <begin position="6"/>
        <end position="28"/>
    </location>
</feature>
<accession>A0ABS2T217</accession>
<feature type="transmembrane region" description="Helical" evidence="1">
    <location>
        <begin position="35"/>
        <end position="54"/>
    </location>
</feature>
<sequence length="73" mass="7990">MNSTFYAVSLFVFIVLGITSTFAAFLAFVSGAGAFTLLSWVGIAAFSFLVLYVIELSERVAVLEARLDEEEEE</sequence>
<evidence type="ECO:0000313" key="2">
    <source>
        <dbReference type="EMBL" id="MBM7841050.1"/>
    </source>
</evidence>
<organism evidence="2 3">
    <name type="scientific">Shouchella xiaoxiensis</name>
    <dbReference type="NCBI Taxonomy" id="766895"/>
    <lineage>
        <taxon>Bacteria</taxon>
        <taxon>Bacillati</taxon>
        <taxon>Bacillota</taxon>
        <taxon>Bacilli</taxon>
        <taxon>Bacillales</taxon>
        <taxon>Bacillaceae</taxon>
        <taxon>Shouchella</taxon>
    </lineage>
</organism>
<proteinExistence type="predicted"/>
<keyword evidence="3" id="KW-1185">Reference proteome</keyword>
<comment type="caution">
    <text evidence="2">The sequence shown here is derived from an EMBL/GenBank/DDBJ whole genome shotgun (WGS) entry which is preliminary data.</text>
</comment>
<dbReference type="EMBL" id="JAFBCV010000020">
    <property type="protein sequence ID" value="MBM7841050.1"/>
    <property type="molecule type" value="Genomic_DNA"/>
</dbReference>
<evidence type="ECO:0000256" key="1">
    <source>
        <dbReference type="SAM" id="Phobius"/>
    </source>
</evidence>
<keyword evidence="1" id="KW-0812">Transmembrane</keyword>
<dbReference type="RefSeq" id="WP_204468974.1">
    <property type="nucleotide sequence ID" value="NZ_JAFBCV010000020.1"/>
</dbReference>
<gene>
    <name evidence="2" type="ORF">JOC54_004349</name>
</gene>